<feature type="domain" description="Transposase Helix-turn-helix" evidence="1">
    <location>
        <begin position="33"/>
        <end position="75"/>
    </location>
</feature>
<keyword evidence="3" id="KW-1185">Reference proteome</keyword>
<evidence type="ECO:0000313" key="3">
    <source>
        <dbReference type="Proteomes" id="UP000604117"/>
    </source>
</evidence>
<accession>A0ABQ4CT36</accession>
<dbReference type="InterPro" id="IPR027805">
    <property type="entry name" value="Transposase_HTH_dom"/>
</dbReference>
<organism evidence="2 3">
    <name type="scientific">Asanoa siamensis</name>
    <dbReference type="NCBI Taxonomy" id="926357"/>
    <lineage>
        <taxon>Bacteria</taxon>
        <taxon>Bacillati</taxon>
        <taxon>Actinomycetota</taxon>
        <taxon>Actinomycetes</taxon>
        <taxon>Micromonosporales</taxon>
        <taxon>Micromonosporaceae</taxon>
        <taxon>Asanoa</taxon>
    </lineage>
</organism>
<evidence type="ECO:0000259" key="1">
    <source>
        <dbReference type="Pfam" id="PF13613"/>
    </source>
</evidence>
<dbReference type="EMBL" id="BONE01000031">
    <property type="protein sequence ID" value="GIF74445.1"/>
    <property type="molecule type" value="Genomic_DNA"/>
</dbReference>
<evidence type="ECO:0000313" key="2">
    <source>
        <dbReference type="EMBL" id="GIF74445.1"/>
    </source>
</evidence>
<proteinExistence type="predicted"/>
<name>A0ABQ4CT36_9ACTN</name>
<dbReference type="Proteomes" id="UP000604117">
    <property type="component" value="Unassembled WGS sequence"/>
</dbReference>
<gene>
    <name evidence="2" type="ORF">Asi02nite_39630</name>
</gene>
<protein>
    <recommendedName>
        <fullName evidence="1">Transposase Helix-turn-helix domain-containing protein</fullName>
    </recommendedName>
</protein>
<dbReference type="Pfam" id="PF13613">
    <property type="entry name" value="HTH_Tnp_4"/>
    <property type="match status" value="1"/>
</dbReference>
<comment type="caution">
    <text evidence="2">The sequence shown here is derived from an EMBL/GenBank/DDBJ whole genome shotgun (WGS) entry which is preliminary data.</text>
</comment>
<reference evidence="2 3" key="1">
    <citation type="submission" date="2021-01" db="EMBL/GenBank/DDBJ databases">
        <title>Whole genome shotgun sequence of Asanoa siamensis NBRC 107932.</title>
        <authorList>
            <person name="Komaki H."/>
            <person name="Tamura T."/>
        </authorList>
    </citation>
    <scope>NUCLEOTIDE SEQUENCE [LARGE SCALE GENOMIC DNA]</scope>
    <source>
        <strain evidence="2 3">NBRC 107932</strain>
    </source>
</reference>
<sequence length="173" mass="18440">MRRRGFATTAEALAAEEIARGDSTPPAGSVAGERVLPVAAYWRTNVTVRPIGLLREVSHSAAHRVIDTLGPLLALAPVRRRPVTYMTSWKGFIAQLQCQTTGAVPPGLCRCRVAGDDLSVEADPVERRVKGSGVVVETAQCQRLRSAEQHCTSTVTLGGDLAVGADRGAARLW</sequence>